<proteinExistence type="predicted"/>
<evidence type="ECO:0000313" key="2">
    <source>
        <dbReference type="Proteomes" id="UP000887540"/>
    </source>
</evidence>
<keyword evidence="2" id="KW-1185">Reference proteome</keyword>
<feature type="chain" id="PRO_5037688057" evidence="1">
    <location>
        <begin position="20"/>
        <end position="92"/>
    </location>
</feature>
<organism evidence="2 3">
    <name type="scientific">Acrobeloides nanus</name>
    <dbReference type="NCBI Taxonomy" id="290746"/>
    <lineage>
        <taxon>Eukaryota</taxon>
        <taxon>Metazoa</taxon>
        <taxon>Ecdysozoa</taxon>
        <taxon>Nematoda</taxon>
        <taxon>Chromadorea</taxon>
        <taxon>Rhabditida</taxon>
        <taxon>Tylenchina</taxon>
        <taxon>Cephalobomorpha</taxon>
        <taxon>Cephaloboidea</taxon>
        <taxon>Cephalobidae</taxon>
        <taxon>Acrobeloides</taxon>
    </lineage>
</organism>
<name>A0A914DLR3_9BILA</name>
<dbReference type="Proteomes" id="UP000887540">
    <property type="component" value="Unplaced"/>
</dbReference>
<dbReference type="AlphaFoldDB" id="A0A914DLR3"/>
<reference evidence="3" key="1">
    <citation type="submission" date="2022-11" db="UniProtKB">
        <authorList>
            <consortium name="WormBaseParasite"/>
        </authorList>
    </citation>
    <scope>IDENTIFICATION</scope>
</reference>
<evidence type="ECO:0000313" key="3">
    <source>
        <dbReference type="WBParaSite" id="ACRNAN_scaffold3149.g14252.t1"/>
    </source>
</evidence>
<feature type="signal peptide" evidence="1">
    <location>
        <begin position="1"/>
        <end position="19"/>
    </location>
</feature>
<keyword evidence="1" id="KW-0732">Signal</keyword>
<accession>A0A914DLR3</accession>
<sequence length="92" mass="10050">MKFLLCIAFLVSLIICSLARPQTTFEDGINKDEIIRQKRHHRWGMGYGGMGGMGYGGMGYGGMGYGMGNMGYGGMGYGMGYPMMGYGMYGRK</sequence>
<dbReference type="WBParaSite" id="ACRNAN_scaffold3149.g14252.t1">
    <property type="protein sequence ID" value="ACRNAN_scaffold3149.g14252.t1"/>
    <property type="gene ID" value="ACRNAN_scaffold3149.g14252"/>
</dbReference>
<evidence type="ECO:0000256" key="1">
    <source>
        <dbReference type="SAM" id="SignalP"/>
    </source>
</evidence>
<protein>
    <submittedName>
        <fullName evidence="3">Uncharacterized protein</fullName>
    </submittedName>
</protein>